<proteinExistence type="predicted"/>
<evidence type="ECO:0008006" key="3">
    <source>
        <dbReference type="Google" id="ProtNLM"/>
    </source>
</evidence>
<dbReference type="EMBL" id="PQNY01000007">
    <property type="protein sequence ID" value="POS01937.1"/>
    <property type="molecule type" value="Genomic_DNA"/>
</dbReference>
<organism evidence="1 2">
    <name type="scientific">Flavobacterium croceum DSM 17960</name>
    <dbReference type="NCBI Taxonomy" id="1121886"/>
    <lineage>
        <taxon>Bacteria</taxon>
        <taxon>Pseudomonadati</taxon>
        <taxon>Bacteroidota</taxon>
        <taxon>Flavobacteriia</taxon>
        <taxon>Flavobacteriales</taxon>
        <taxon>Flavobacteriaceae</taxon>
        <taxon>Flavobacterium</taxon>
    </lineage>
</organism>
<comment type="caution">
    <text evidence="1">The sequence shown here is derived from an EMBL/GenBank/DDBJ whole genome shotgun (WGS) entry which is preliminary data.</text>
</comment>
<evidence type="ECO:0000313" key="2">
    <source>
        <dbReference type="Proteomes" id="UP000237056"/>
    </source>
</evidence>
<dbReference type="Proteomes" id="UP000237056">
    <property type="component" value="Unassembled WGS sequence"/>
</dbReference>
<evidence type="ECO:0000313" key="1">
    <source>
        <dbReference type="EMBL" id="POS01937.1"/>
    </source>
</evidence>
<dbReference type="OrthoDB" id="9814627at2"/>
<name>A0A2S4N8C1_9FLAO</name>
<gene>
    <name evidence="1" type="ORF">Q361_107127</name>
</gene>
<dbReference type="RefSeq" id="WP_103726002.1">
    <property type="nucleotide sequence ID" value="NZ_PQNY01000007.1"/>
</dbReference>
<keyword evidence="2" id="KW-1185">Reference proteome</keyword>
<accession>A0A2S4N8C1</accession>
<reference evidence="1 2" key="1">
    <citation type="submission" date="2018-01" db="EMBL/GenBank/DDBJ databases">
        <title>Genomic Encyclopedia of Type Strains, Phase I: the one thousand microbial genomes (KMG-I) project.</title>
        <authorList>
            <person name="Goeker M."/>
        </authorList>
    </citation>
    <scope>NUCLEOTIDE SEQUENCE [LARGE SCALE GENOMIC DNA]</scope>
    <source>
        <strain evidence="1 2">DSM 17960</strain>
    </source>
</reference>
<sequence length="996" mass="112992">MRKILVITIYTLIKFNVAFAQIIDTSNNFTVSNPTLNNLYLFNEIETISAHGLADISFPVCSIPTIDASVNIDLTLAYHPYGIRFGGMGGEIGVGWSLFKGGFISRKSISGPHSPDYEDSSTNSYKQSYSFSFLGYRGKFNIRRNNDDFIVTITENKSGELKLNVQYDPVTNVIHSFTFYDSSGNQYLFSGYKSKECANYTPPSGIRGYFAYDEFILTEIKNKNDLSLCVYNYQTLQKEIPSPYYPCSLKNKILSSINIVGKGKIEFTNDTFVSNPFQTKLNAVKVFDFNNTLISKHDFSQMPGKLFVYNNNESLADKYEFNYKELYQNSFQGYILGFDYFGFQNAFCGPWYGSQKVSPEVCTTGVLQKISYPTGGCKIFDYESNDYSFDEAGVSLGADFLPDFTPYESDAFFSELSHNYSYQTIFDGQINGSLILNNIPSLHGLLLEADISPYTMDGIQEDNNNLLYPKIGFFSASNLTTPVCTFGSTYYPTEDCNFTGLRASDINTLIPLTPPFLLKVLAADPDISIPFRIRKKIPNPVLKKWDYGAGIRVKNIAIFDKEVTPMYYTTSNNTVREDNIPVKEFHYDYRMFNEPNRSSGCRLNFIIQLYSASDINMFGIDPYQPIIIYKNITVSQKPNLGKEEYTYLAPDYFLPYGTSVVENDSYISTPTYPPLLWGQVLHKKTYDSSYKIKQELTNEYYFSNLEYISINLSNPTPNGLYIINSSLLAWAKIKKQTVTDYFYNNGISHSITQEKEYIYDTVNRLPYKEIFKNSKNEIITSTFIYNSIVKNSLFPEFSSVSNSDITLSNNLINKKCSDVLLFSKQEKNGTLLSTKKYNYSLFNNAILPSTIQSSKGNNNLETKITYNSYDNKGNLTQYTLESGIPVSIIWGYNQTQPIAKIENASYSQVSSYVNNLQTLSNGSNEASLLTALDALRSSLPNAMVTTYTYIPLVGVSTITDPKADRQTFTYDTFGRLQYVKDKNGNILSENQYHYRP</sequence>
<dbReference type="AlphaFoldDB" id="A0A2S4N8C1"/>
<protein>
    <recommendedName>
        <fullName evidence="3">YD repeat-containing protein</fullName>
    </recommendedName>
</protein>